<evidence type="ECO:0000256" key="1">
    <source>
        <dbReference type="SAM" id="MobiDB-lite"/>
    </source>
</evidence>
<evidence type="ECO:0000313" key="2">
    <source>
        <dbReference type="EMBL" id="PQM38296.1"/>
    </source>
</evidence>
<organism evidence="2 3">
    <name type="scientific">Prunus yedoensis var. nudiflora</name>
    <dbReference type="NCBI Taxonomy" id="2094558"/>
    <lineage>
        <taxon>Eukaryota</taxon>
        <taxon>Viridiplantae</taxon>
        <taxon>Streptophyta</taxon>
        <taxon>Embryophyta</taxon>
        <taxon>Tracheophyta</taxon>
        <taxon>Spermatophyta</taxon>
        <taxon>Magnoliopsida</taxon>
        <taxon>eudicotyledons</taxon>
        <taxon>Gunneridae</taxon>
        <taxon>Pentapetalae</taxon>
        <taxon>rosids</taxon>
        <taxon>fabids</taxon>
        <taxon>Rosales</taxon>
        <taxon>Rosaceae</taxon>
        <taxon>Amygdaloideae</taxon>
        <taxon>Amygdaleae</taxon>
        <taxon>Prunus</taxon>
    </lineage>
</organism>
<feature type="compositionally biased region" description="Low complexity" evidence="1">
    <location>
        <begin position="13"/>
        <end position="29"/>
    </location>
</feature>
<dbReference type="EMBL" id="PJQY01003324">
    <property type="protein sequence ID" value="PQM38296.1"/>
    <property type="molecule type" value="Genomic_DNA"/>
</dbReference>
<dbReference type="Proteomes" id="UP000250321">
    <property type="component" value="Unassembled WGS sequence"/>
</dbReference>
<proteinExistence type="predicted"/>
<feature type="region of interest" description="Disordered" evidence="1">
    <location>
        <begin position="95"/>
        <end position="117"/>
    </location>
</feature>
<name>A0A314UND8_PRUYE</name>
<gene>
    <name evidence="2" type="ORF">Pyn_09852</name>
</gene>
<comment type="caution">
    <text evidence="2">The sequence shown here is derived from an EMBL/GenBank/DDBJ whole genome shotgun (WGS) entry which is preliminary data.</text>
</comment>
<keyword evidence="3" id="KW-1185">Reference proteome</keyword>
<dbReference type="AlphaFoldDB" id="A0A314UND8"/>
<sequence>MKQRDSLTGAGGTSSLSSPSERTRRSLFLGGSGTSSLAVALYACMASPPVASVPAASLPLLRPGAIKINGVRHGSEISKKGIKGQALTVSNAWSNRRSRWHSPERQGPWRCHRSRRP</sequence>
<evidence type="ECO:0000313" key="3">
    <source>
        <dbReference type="Proteomes" id="UP000250321"/>
    </source>
</evidence>
<protein>
    <submittedName>
        <fullName evidence="2">Uncharacterized protein</fullName>
    </submittedName>
</protein>
<reference evidence="2 3" key="1">
    <citation type="submission" date="2018-02" db="EMBL/GenBank/DDBJ databases">
        <title>Draft genome of wild Prunus yedoensis var. nudiflora.</title>
        <authorList>
            <person name="Baek S."/>
            <person name="Kim J.-H."/>
            <person name="Choi K."/>
            <person name="Kim G.-B."/>
            <person name="Cho A."/>
            <person name="Jang H."/>
            <person name="Shin C.-H."/>
            <person name="Yu H.-J."/>
            <person name="Mun J.-H."/>
        </authorList>
    </citation>
    <scope>NUCLEOTIDE SEQUENCE [LARGE SCALE GENOMIC DNA]</scope>
    <source>
        <strain evidence="3">cv. Jeju island</strain>
        <tissue evidence="2">Leaf</tissue>
    </source>
</reference>
<feature type="region of interest" description="Disordered" evidence="1">
    <location>
        <begin position="1"/>
        <end position="29"/>
    </location>
</feature>
<accession>A0A314UND8</accession>